<name>A0A0M0K6M0_9EUKA</name>
<dbReference type="AlphaFoldDB" id="A0A0M0K6M0"/>
<evidence type="ECO:0000256" key="3">
    <source>
        <dbReference type="ARBA" id="ARBA00022989"/>
    </source>
</evidence>
<evidence type="ECO:0000256" key="5">
    <source>
        <dbReference type="SAM" id="Phobius"/>
    </source>
</evidence>
<evidence type="ECO:0000313" key="7">
    <source>
        <dbReference type="Proteomes" id="UP000037460"/>
    </source>
</evidence>
<organism evidence="6 7">
    <name type="scientific">Chrysochromulina tobinii</name>
    <dbReference type="NCBI Taxonomy" id="1460289"/>
    <lineage>
        <taxon>Eukaryota</taxon>
        <taxon>Haptista</taxon>
        <taxon>Haptophyta</taxon>
        <taxon>Prymnesiophyceae</taxon>
        <taxon>Prymnesiales</taxon>
        <taxon>Chrysochromulinaceae</taxon>
        <taxon>Chrysochromulina</taxon>
    </lineage>
</organism>
<dbReference type="OrthoDB" id="10265963at2759"/>
<evidence type="ECO:0000313" key="6">
    <source>
        <dbReference type="EMBL" id="KOO34511.1"/>
    </source>
</evidence>
<feature type="transmembrane region" description="Helical" evidence="5">
    <location>
        <begin position="38"/>
        <end position="58"/>
    </location>
</feature>
<evidence type="ECO:0008006" key="8">
    <source>
        <dbReference type="Google" id="ProtNLM"/>
    </source>
</evidence>
<feature type="transmembrane region" description="Helical" evidence="5">
    <location>
        <begin position="203"/>
        <end position="222"/>
    </location>
</feature>
<feature type="transmembrane region" description="Helical" evidence="5">
    <location>
        <begin position="110"/>
        <end position="132"/>
    </location>
</feature>
<keyword evidence="4 5" id="KW-0472">Membrane</keyword>
<feature type="transmembrane region" description="Helical" evidence="5">
    <location>
        <begin position="172"/>
        <end position="191"/>
    </location>
</feature>
<comment type="caution">
    <text evidence="6">The sequence shown here is derived from an EMBL/GenBank/DDBJ whole genome shotgun (WGS) entry which is preliminary data.</text>
</comment>
<evidence type="ECO:0000256" key="4">
    <source>
        <dbReference type="ARBA" id="ARBA00023136"/>
    </source>
</evidence>
<dbReference type="InterPro" id="IPR002781">
    <property type="entry name" value="TM_pro_TauE-like"/>
</dbReference>
<dbReference type="EMBL" id="JWZX01001195">
    <property type="protein sequence ID" value="KOO34511.1"/>
    <property type="molecule type" value="Genomic_DNA"/>
</dbReference>
<evidence type="ECO:0000256" key="2">
    <source>
        <dbReference type="ARBA" id="ARBA00022692"/>
    </source>
</evidence>
<feature type="transmembrane region" description="Helical" evidence="5">
    <location>
        <begin position="144"/>
        <end position="165"/>
    </location>
</feature>
<dbReference type="PANTHER" id="PTHR43701">
    <property type="entry name" value="MEMBRANE TRANSPORTER PROTEIN MJ0441-RELATED"/>
    <property type="match status" value="1"/>
</dbReference>
<reference evidence="7" key="1">
    <citation type="journal article" date="2015" name="PLoS Genet.">
        <title>Genome Sequence and Transcriptome Analyses of Chrysochromulina tobin: Metabolic Tools for Enhanced Algal Fitness in the Prominent Order Prymnesiales (Haptophyceae).</title>
        <authorList>
            <person name="Hovde B.T."/>
            <person name="Deodato C.R."/>
            <person name="Hunsperger H.M."/>
            <person name="Ryken S.A."/>
            <person name="Yost W."/>
            <person name="Jha R.K."/>
            <person name="Patterson J."/>
            <person name="Monnat R.J. Jr."/>
            <person name="Barlow S.B."/>
            <person name="Starkenburg S.R."/>
            <person name="Cattolico R.A."/>
        </authorList>
    </citation>
    <scope>NUCLEOTIDE SEQUENCE</scope>
    <source>
        <strain evidence="7">CCMP291</strain>
    </source>
</reference>
<dbReference type="GO" id="GO:0016020">
    <property type="term" value="C:membrane"/>
    <property type="evidence" value="ECO:0007669"/>
    <property type="project" value="UniProtKB-SubCell"/>
</dbReference>
<dbReference type="PANTHER" id="PTHR43701:SF2">
    <property type="entry name" value="MEMBRANE TRANSPORTER PROTEIN YJNA-RELATED"/>
    <property type="match status" value="1"/>
</dbReference>
<sequence>MLSFGSAGAVDLIAAGSLACTALLTARAGAKMTGWFNAVQMARAFAVFQIVVGPLVPLKGLIVGNKKAADAEVAASDPSSSSPPLRRFASFADATTFESAGARTSQLLKLAATGCVAGFASGMFGIGGGVIITPALCVLTDMPYAMVLGTTLASMVPPALVSVYTHHGMGNVVASAVVPLVIGSALGSFASGQVAVRVPEEPLQWVFAIVLFSQGALKLWALRGK</sequence>
<dbReference type="Pfam" id="PF01925">
    <property type="entry name" value="TauE"/>
    <property type="match status" value="1"/>
</dbReference>
<gene>
    <name evidence="6" type="ORF">Ctob_010236</name>
</gene>
<protein>
    <recommendedName>
        <fullName evidence="8">Membrane transporter protein</fullName>
    </recommendedName>
</protein>
<keyword evidence="2 5" id="KW-0812">Transmembrane</keyword>
<keyword evidence="7" id="KW-1185">Reference proteome</keyword>
<evidence type="ECO:0000256" key="1">
    <source>
        <dbReference type="ARBA" id="ARBA00004141"/>
    </source>
</evidence>
<dbReference type="InterPro" id="IPR051598">
    <property type="entry name" value="TSUP/Inactive_protease-like"/>
</dbReference>
<proteinExistence type="predicted"/>
<accession>A0A0M0K6M0</accession>
<dbReference type="Proteomes" id="UP000037460">
    <property type="component" value="Unassembled WGS sequence"/>
</dbReference>
<keyword evidence="3 5" id="KW-1133">Transmembrane helix</keyword>
<comment type="subcellular location">
    <subcellularLocation>
        <location evidence="1">Membrane</location>
        <topology evidence="1">Multi-pass membrane protein</topology>
    </subcellularLocation>
</comment>